<comment type="caution">
    <text evidence="1">The sequence shown here is derived from an EMBL/GenBank/DDBJ whole genome shotgun (WGS) entry which is preliminary data.</text>
</comment>
<dbReference type="EMBL" id="BAAFZP010000002">
    <property type="protein sequence ID" value="GAB1584752.1"/>
    <property type="molecule type" value="Genomic_DNA"/>
</dbReference>
<name>A0ABQ0H776_9HYPH</name>
<dbReference type="Proteomes" id="UP001628091">
    <property type="component" value="Unassembled WGS sequence"/>
</dbReference>
<proteinExistence type="predicted"/>
<protein>
    <submittedName>
        <fullName evidence="1">Uncharacterized protein</fullName>
    </submittedName>
</protein>
<reference evidence="1 2" key="1">
    <citation type="submission" date="2024-10" db="EMBL/GenBank/DDBJ databases">
        <title>Isolation, draft genome sequencing and identification of Phyllobacterium sp. NSA23, isolated from leaf soil.</title>
        <authorList>
            <person name="Akita H."/>
        </authorList>
    </citation>
    <scope>NUCLEOTIDE SEQUENCE [LARGE SCALE GENOMIC DNA]</scope>
    <source>
        <strain evidence="1 2">NSA23</strain>
    </source>
</reference>
<organism evidence="1 2">
    <name type="scientific">Phyllobacterium phragmitis</name>
    <dbReference type="NCBI Taxonomy" id="2670329"/>
    <lineage>
        <taxon>Bacteria</taxon>
        <taxon>Pseudomonadati</taxon>
        <taxon>Pseudomonadota</taxon>
        <taxon>Alphaproteobacteria</taxon>
        <taxon>Hyphomicrobiales</taxon>
        <taxon>Phyllobacteriaceae</taxon>
        <taxon>Phyllobacterium</taxon>
    </lineage>
</organism>
<dbReference type="RefSeq" id="WP_407867098.1">
    <property type="nucleotide sequence ID" value="NZ_BAAFZP010000002.1"/>
</dbReference>
<gene>
    <name evidence="1" type="ORF">PPNSA23_46950</name>
</gene>
<accession>A0ABQ0H776</accession>
<evidence type="ECO:0000313" key="2">
    <source>
        <dbReference type="Proteomes" id="UP001628091"/>
    </source>
</evidence>
<keyword evidence="2" id="KW-1185">Reference proteome</keyword>
<sequence>MSTDNNKLKLTINPNTQAADGHSKIKADATAYIDNGGIISYPDPPVEIVFELPEGTGATFEGSPTNTTSRKTLIGSGRIESPVYFYSDKVIENGTLKAYWKEDKENTLQQKTFTFTATSVPGFIKPTNNFAPADGSSTITLQVGLSGNNQEATITFSEKTGTVKFTPPSVQVQSGKTATTNATCNEPGAFFVTTEVGTVEIDFIAKGSLAAAELDLSNDHANPTTLTLANDFDEVDGWFITFYMLLPSFEDYTFSSLSFSSTSFEFGNTASFLTSDGSTVDPTSNDIAIPGPATDMTPMQYYVGAFYSKEKNLWKLYSSGDPIFGLSE</sequence>
<evidence type="ECO:0000313" key="1">
    <source>
        <dbReference type="EMBL" id="GAB1584752.1"/>
    </source>
</evidence>